<dbReference type="PANTHER" id="PTHR13743:SF86">
    <property type="entry name" value="LYSOSOMAL-TRAFFICKING REGULATOR"/>
    <property type="match status" value="1"/>
</dbReference>
<dbReference type="InterPro" id="IPR036372">
    <property type="entry name" value="BEACH_dom_sf"/>
</dbReference>
<dbReference type="Gene3D" id="1.10.1540.10">
    <property type="entry name" value="BEACH domain"/>
    <property type="match status" value="1"/>
</dbReference>
<gene>
    <name evidence="2" type="ORF">BYL167_LOCUS64535</name>
</gene>
<evidence type="ECO:0000313" key="3">
    <source>
        <dbReference type="Proteomes" id="UP000681967"/>
    </source>
</evidence>
<dbReference type="Proteomes" id="UP000681967">
    <property type="component" value="Unassembled WGS sequence"/>
</dbReference>
<dbReference type="PANTHER" id="PTHR13743">
    <property type="entry name" value="BEIGE/BEACH-RELATED"/>
    <property type="match status" value="1"/>
</dbReference>
<dbReference type="AlphaFoldDB" id="A0A8S3F368"/>
<name>A0A8S3F368_9BILA</name>
<protein>
    <recommendedName>
        <fullName evidence="1">BEACH domain-containing protein</fullName>
    </recommendedName>
</protein>
<comment type="caution">
    <text evidence="2">The sequence shown here is derived from an EMBL/GenBank/DDBJ whole genome shotgun (WGS) entry which is preliminary data.</text>
</comment>
<dbReference type="SMART" id="SM01026">
    <property type="entry name" value="Beach"/>
    <property type="match status" value="1"/>
</dbReference>
<sequence length="263" mass="30498">MQYPVYPYIVASYDNPILDLRSSSSYRNLSKPIAIQHSHKEAKFIEVYNALEEAQNAALLQPQDNGEQNKPSSVFGHQSNPYHYASLYSNSGIVLHYLVRLLPYTRMFLDYQDKNFDCADRTFHDVKTSYWLSSFESTSDFKELIPEFYYIHEFLVNQQNFNFGNRQNGMKVSDVTVPAWSKRNARLFVCGLRQALESDYVTNRLHQWIDLIFGFKQAGKAGLDAINIYHAACYYGFPVENINDKLILDAYYGIIRTYGQVPK</sequence>
<evidence type="ECO:0000313" key="2">
    <source>
        <dbReference type="EMBL" id="CAF5102401.1"/>
    </source>
</evidence>
<dbReference type="InterPro" id="IPR050865">
    <property type="entry name" value="BEACH_Domain"/>
</dbReference>
<dbReference type="Pfam" id="PF02138">
    <property type="entry name" value="Beach"/>
    <property type="match status" value="1"/>
</dbReference>
<reference evidence="2" key="1">
    <citation type="submission" date="2021-02" db="EMBL/GenBank/DDBJ databases">
        <authorList>
            <person name="Nowell W R."/>
        </authorList>
    </citation>
    <scope>NUCLEOTIDE SEQUENCE</scope>
</reference>
<dbReference type="PROSITE" id="PS50197">
    <property type="entry name" value="BEACH"/>
    <property type="match status" value="1"/>
</dbReference>
<dbReference type="SUPFAM" id="SSF81837">
    <property type="entry name" value="BEACH domain"/>
    <property type="match status" value="1"/>
</dbReference>
<feature type="non-terminal residue" evidence="2">
    <location>
        <position position="1"/>
    </location>
</feature>
<dbReference type="InterPro" id="IPR000409">
    <property type="entry name" value="BEACH_dom"/>
</dbReference>
<dbReference type="EMBL" id="CAJOBH010239062">
    <property type="protein sequence ID" value="CAF5102401.1"/>
    <property type="molecule type" value="Genomic_DNA"/>
</dbReference>
<accession>A0A8S3F368</accession>
<feature type="domain" description="BEACH" evidence="1">
    <location>
        <begin position="1"/>
        <end position="263"/>
    </location>
</feature>
<proteinExistence type="predicted"/>
<organism evidence="2 3">
    <name type="scientific">Rotaria magnacalcarata</name>
    <dbReference type="NCBI Taxonomy" id="392030"/>
    <lineage>
        <taxon>Eukaryota</taxon>
        <taxon>Metazoa</taxon>
        <taxon>Spiralia</taxon>
        <taxon>Gnathifera</taxon>
        <taxon>Rotifera</taxon>
        <taxon>Eurotatoria</taxon>
        <taxon>Bdelloidea</taxon>
        <taxon>Philodinida</taxon>
        <taxon>Philodinidae</taxon>
        <taxon>Rotaria</taxon>
    </lineage>
</organism>
<dbReference type="CDD" id="cd06071">
    <property type="entry name" value="Beach"/>
    <property type="match status" value="1"/>
</dbReference>
<evidence type="ECO:0000259" key="1">
    <source>
        <dbReference type="PROSITE" id="PS50197"/>
    </source>
</evidence>